<dbReference type="AlphaFoldDB" id="A0AAV7AAF8"/>
<reference evidence="1" key="1">
    <citation type="thesis" date="2020" institute="ProQuest LLC" country="789 East Eisenhower Parkway, Ann Arbor, MI, USA">
        <title>Comparative Genomics and Chromosome Evolution.</title>
        <authorList>
            <person name="Mudd A.B."/>
        </authorList>
    </citation>
    <scope>NUCLEOTIDE SEQUENCE</scope>
    <source>
        <strain evidence="1">237g6f4</strain>
        <tissue evidence="1">Blood</tissue>
    </source>
</reference>
<sequence length="71" mass="8460">MIFHRKNGENALNWLQKNKKDVFIILCCPGSTVLHLSNDRLCQVLTTGREWLREHCGTQHQDRRGREYKEH</sequence>
<comment type="caution">
    <text evidence="1">The sequence shown here is derived from an EMBL/GenBank/DDBJ whole genome shotgun (WGS) entry which is preliminary data.</text>
</comment>
<dbReference type="EMBL" id="WNYA01000009">
    <property type="protein sequence ID" value="KAG8556475.1"/>
    <property type="molecule type" value="Genomic_DNA"/>
</dbReference>
<name>A0AAV7AAF8_ENGPU</name>
<keyword evidence="2" id="KW-1185">Reference proteome</keyword>
<proteinExistence type="predicted"/>
<organism evidence="1 2">
    <name type="scientific">Engystomops pustulosus</name>
    <name type="common">Tungara frog</name>
    <name type="synonym">Physalaemus pustulosus</name>
    <dbReference type="NCBI Taxonomy" id="76066"/>
    <lineage>
        <taxon>Eukaryota</taxon>
        <taxon>Metazoa</taxon>
        <taxon>Chordata</taxon>
        <taxon>Craniata</taxon>
        <taxon>Vertebrata</taxon>
        <taxon>Euteleostomi</taxon>
        <taxon>Amphibia</taxon>
        <taxon>Batrachia</taxon>
        <taxon>Anura</taxon>
        <taxon>Neobatrachia</taxon>
        <taxon>Hyloidea</taxon>
        <taxon>Leptodactylidae</taxon>
        <taxon>Leiuperinae</taxon>
        <taxon>Engystomops</taxon>
    </lineage>
</organism>
<accession>A0AAV7AAF8</accession>
<evidence type="ECO:0000313" key="2">
    <source>
        <dbReference type="Proteomes" id="UP000824782"/>
    </source>
</evidence>
<dbReference type="Proteomes" id="UP000824782">
    <property type="component" value="Unassembled WGS sequence"/>
</dbReference>
<evidence type="ECO:0000313" key="1">
    <source>
        <dbReference type="EMBL" id="KAG8556475.1"/>
    </source>
</evidence>
<protein>
    <submittedName>
        <fullName evidence="1">Uncharacterized protein</fullName>
    </submittedName>
</protein>
<gene>
    <name evidence="1" type="ORF">GDO81_018090</name>
</gene>